<organism evidence="6 7">
    <name type="scientific">Streptomyces lavendulae subsp. lavendulae</name>
    <dbReference type="NCBI Taxonomy" id="58340"/>
    <lineage>
        <taxon>Bacteria</taxon>
        <taxon>Bacillati</taxon>
        <taxon>Actinomycetota</taxon>
        <taxon>Actinomycetes</taxon>
        <taxon>Kitasatosporales</taxon>
        <taxon>Streptomycetaceae</taxon>
        <taxon>Streptomyces</taxon>
    </lineage>
</organism>
<dbReference type="SUPFAM" id="SSF50978">
    <property type="entry name" value="WD40 repeat-like"/>
    <property type="match status" value="1"/>
</dbReference>
<protein>
    <recommendedName>
        <fullName evidence="5">Novel STAND NTPase 1 domain-containing protein</fullName>
    </recommendedName>
</protein>
<evidence type="ECO:0000313" key="6">
    <source>
        <dbReference type="EMBL" id="ATZ22229.1"/>
    </source>
</evidence>
<evidence type="ECO:0000313" key="7">
    <source>
        <dbReference type="Proteomes" id="UP000231791"/>
    </source>
</evidence>
<proteinExistence type="predicted"/>
<dbReference type="InterPro" id="IPR001680">
    <property type="entry name" value="WD40_rpt"/>
</dbReference>
<dbReference type="KEGG" id="slx:SLAV_01500"/>
<feature type="repeat" description="WD" evidence="3">
    <location>
        <begin position="134"/>
        <end position="168"/>
    </location>
</feature>
<dbReference type="EMBL" id="CP024985">
    <property type="protein sequence ID" value="ATZ22229.1"/>
    <property type="molecule type" value="Genomic_DNA"/>
</dbReference>
<keyword evidence="2" id="KW-0677">Repeat</keyword>
<name>A0A2K8P660_STRLA</name>
<evidence type="ECO:0000259" key="5">
    <source>
        <dbReference type="Pfam" id="PF20703"/>
    </source>
</evidence>
<sequence length="208" mass="22290">MLERFVDRRLVTLDGDGTTITHEALLTAWPRLRGWIDADRAGGARRLRRLLVPLSLLVVLPGLLTGGAVLLRRDAERQQAVALSRLVAACAERLRGRDLALSAPIGLVASCTAPTAEAREALMDSSALPAVTRILAFRGVVQAVVLSPDGHTLAAGGLDHQVALWDLRDPQRPPLLGLAPVTFPRPERSIQDDIVLGGRAGATARYRA</sequence>
<dbReference type="Proteomes" id="UP000231791">
    <property type="component" value="Chromosome"/>
</dbReference>
<accession>A0A2K8P660</accession>
<evidence type="ECO:0000256" key="2">
    <source>
        <dbReference type="ARBA" id="ARBA00022737"/>
    </source>
</evidence>
<dbReference type="AlphaFoldDB" id="A0A2K8P660"/>
<evidence type="ECO:0000256" key="4">
    <source>
        <dbReference type="SAM" id="Phobius"/>
    </source>
</evidence>
<dbReference type="PROSITE" id="PS50294">
    <property type="entry name" value="WD_REPEATS_REGION"/>
    <property type="match status" value="1"/>
</dbReference>
<dbReference type="InterPro" id="IPR019775">
    <property type="entry name" value="WD40_repeat_CS"/>
</dbReference>
<dbReference type="PROSITE" id="PS00678">
    <property type="entry name" value="WD_REPEATS_1"/>
    <property type="match status" value="1"/>
</dbReference>
<keyword evidence="1 3" id="KW-0853">WD repeat</keyword>
<keyword evidence="4" id="KW-1133">Transmembrane helix</keyword>
<dbReference type="InterPro" id="IPR036322">
    <property type="entry name" value="WD40_repeat_dom_sf"/>
</dbReference>
<dbReference type="InterPro" id="IPR049052">
    <property type="entry name" value="nSTAND1"/>
</dbReference>
<feature type="transmembrane region" description="Helical" evidence="4">
    <location>
        <begin position="50"/>
        <end position="71"/>
    </location>
</feature>
<dbReference type="InterPro" id="IPR015943">
    <property type="entry name" value="WD40/YVTN_repeat-like_dom_sf"/>
</dbReference>
<keyword evidence="4" id="KW-0812">Transmembrane</keyword>
<dbReference type="Pfam" id="PF20703">
    <property type="entry name" value="nSTAND1"/>
    <property type="match status" value="1"/>
</dbReference>
<dbReference type="SMART" id="SM00320">
    <property type="entry name" value="WD40"/>
    <property type="match status" value="1"/>
</dbReference>
<gene>
    <name evidence="6" type="ORF">SLAV_01500</name>
</gene>
<keyword evidence="4" id="KW-0472">Membrane</keyword>
<dbReference type="OrthoDB" id="134501at2"/>
<keyword evidence="7" id="KW-1185">Reference proteome</keyword>
<evidence type="ECO:0000256" key="1">
    <source>
        <dbReference type="ARBA" id="ARBA00022574"/>
    </source>
</evidence>
<reference evidence="6 7" key="1">
    <citation type="submission" date="2017-11" db="EMBL/GenBank/DDBJ databases">
        <title>Complete genome sequence of Streptomyces lavendulae subsp. lavendulae CCM 3239 (formerly 'Streptomyces aureofaciens CCM 3239'), the producer of the angucycline-type antibiotic auricin.</title>
        <authorList>
            <person name="Busche T."/>
            <person name="Novakova R."/>
            <person name="Al'Dilaimi A."/>
            <person name="Homerova D."/>
            <person name="Feckova L."/>
            <person name="Rezuchova B."/>
            <person name="Mingyar E."/>
            <person name="Csolleiova D."/>
            <person name="Bekeova C."/>
            <person name="Winkler A."/>
            <person name="Sevcikova B."/>
            <person name="Kalinowski J."/>
            <person name="Kormanec J."/>
            <person name="Ruckert C."/>
        </authorList>
    </citation>
    <scope>NUCLEOTIDE SEQUENCE [LARGE SCALE GENOMIC DNA]</scope>
    <source>
        <strain evidence="6 7">CCM 3239</strain>
    </source>
</reference>
<feature type="domain" description="Novel STAND NTPase 1" evidence="5">
    <location>
        <begin position="2"/>
        <end position="43"/>
    </location>
</feature>
<dbReference type="PROSITE" id="PS50082">
    <property type="entry name" value="WD_REPEATS_2"/>
    <property type="match status" value="1"/>
</dbReference>
<dbReference type="Gene3D" id="2.130.10.10">
    <property type="entry name" value="YVTN repeat-like/Quinoprotein amine dehydrogenase"/>
    <property type="match status" value="1"/>
</dbReference>
<evidence type="ECO:0000256" key="3">
    <source>
        <dbReference type="PROSITE-ProRule" id="PRU00221"/>
    </source>
</evidence>